<dbReference type="EMBL" id="RKRA01000001">
    <property type="protein sequence ID" value="RPF27035.1"/>
    <property type="molecule type" value="Genomic_DNA"/>
</dbReference>
<dbReference type="InterPro" id="IPR036412">
    <property type="entry name" value="HAD-like_sf"/>
</dbReference>
<dbReference type="Proteomes" id="UP000280726">
    <property type="component" value="Unassembled WGS sequence"/>
</dbReference>
<dbReference type="InterPro" id="IPR050155">
    <property type="entry name" value="HAD-like_hydrolase_sf"/>
</dbReference>
<dbReference type="Pfam" id="PF13419">
    <property type="entry name" value="HAD_2"/>
    <property type="match status" value="1"/>
</dbReference>
<proteinExistence type="predicted"/>
<accession>A0A3N5A109</accession>
<dbReference type="GO" id="GO:0005829">
    <property type="term" value="C:cytosol"/>
    <property type="evidence" value="ECO:0007669"/>
    <property type="project" value="TreeGrafter"/>
</dbReference>
<dbReference type="Gene3D" id="3.40.50.1000">
    <property type="entry name" value="HAD superfamily/HAD-like"/>
    <property type="match status" value="1"/>
</dbReference>
<dbReference type="PANTHER" id="PTHR43434">
    <property type="entry name" value="PHOSPHOGLYCOLATE PHOSPHATASE"/>
    <property type="match status" value="1"/>
</dbReference>
<dbReference type="SFLD" id="SFLDS00003">
    <property type="entry name" value="Haloacid_Dehalogenase"/>
    <property type="match status" value="1"/>
</dbReference>
<dbReference type="InterPro" id="IPR041492">
    <property type="entry name" value="HAD_2"/>
</dbReference>
<dbReference type="Gene3D" id="1.10.150.240">
    <property type="entry name" value="Putative phosphatase, domain 2"/>
    <property type="match status" value="1"/>
</dbReference>
<evidence type="ECO:0000313" key="1">
    <source>
        <dbReference type="EMBL" id="RPF27035.1"/>
    </source>
</evidence>
<dbReference type="SUPFAM" id="SSF56784">
    <property type="entry name" value="HAD-like"/>
    <property type="match status" value="1"/>
</dbReference>
<sequence length="227" mass="23900">MATDRTDTPTAVILDLDGTITDSAPVITRSLAETLDANGYGHHEPATLVRFVGPPIRETFHVLTGLPEEETTPLVDDYRGRYAARMLEASVYPGIEDLLERLHAAGVPLALATSKVRLLAREILAGAGLDRYFTVIEGASPDERVSSKADVVAEALAGLRLAGADLSGVVMVGDRHHDVDGAAHHGVGTILVRWGYGKPEEAGGARAVAADVDELAHLLGLSAADAR</sequence>
<dbReference type="SFLD" id="SFLDG01129">
    <property type="entry name" value="C1.5:_HAD__Beta-PGM__Phosphata"/>
    <property type="match status" value="1"/>
</dbReference>
<dbReference type="OrthoDB" id="9776368at2"/>
<organism evidence="1 2">
    <name type="scientific">Georgenia muralis</name>
    <dbReference type="NCBI Taxonomy" id="154117"/>
    <lineage>
        <taxon>Bacteria</taxon>
        <taxon>Bacillati</taxon>
        <taxon>Actinomycetota</taxon>
        <taxon>Actinomycetes</taxon>
        <taxon>Micrococcales</taxon>
        <taxon>Bogoriellaceae</taxon>
        <taxon>Georgenia</taxon>
    </lineage>
</organism>
<dbReference type="GO" id="GO:0004713">
    <property type="term" value="F:protein tyrosine kinase activity"/>
    <property type="evidence" value="ECO:0007669"/>
    <property type="project" value="TreeGrafter"/>
</dbReference>
<dbReference type="PANTHER" id="PTHR43434:SF20">
    <property type="entry name" value="5'-NUCLEOTIDASE"/>
    <property type="match status" value="1"/>
</dbReference>
<keyword evidence="2" id="KW-1185">Reference proteome</keyword>
<dbReference type="AlphaFoldDB" id="A0A3N5A109"/>
<dbReference type="InterPro" id="IPR023198">
    <property type="entry name" value="PGP-like_dom2"/>
</dbReference>
<comment type="caution">
    <text evidence="1">The sequence shown here is derived from an EMBL/GenBank/DDBJ whole genome shotgun (WGS) entry which is preliminary data.</text>
</comment>
<gene>
    <name evidence="1" type="ORF">EDD32_1495</name>
</gene>
<dbReference type="RefSeq" id="WP_123916299.1">
    <property type="nucleotide sequence ID" value="NZ_RKRA01000001.1"/>
</dbReference>
<dbReference type="InterPro" id="IPR023214">
    <property type="entry name" value="HAD_sf"/>
</dbReference>
<reference evidence="1 2" key="1">
    <citation type="submission" date="2018-11" db="EMBL/GenBank/DDBJ databases">
        <title>Sequencing the genomes of 1000 actinobacteria strains.</title>
        <authorList>
            <person name="Klenk H.-P."/>
        </authorList>
    </citation>
    <scope>NUCLEOTIDE SEQUENCE [LARGE SCALE GENOMIC DNA]</scope>
    <source>
        <strain evidence="1 2">DSM 14418</strain>
    </source>
</reference>
<evidence type="ECO:0000313" key="2">
    <source>
        <dbReference type="Proteomes" id="UP000280726"/>
    </source>
</evidence>
<name>A0A3N5A109_9MICO</name>
<protein>
    <submittedName>
        <fullName evidence="1">Phosphoglycolate phosphatase</fullName>
    </submittedName>
</protein>